<sequence length="67" mass="7695">MTIRLWQHEMHCSGDRSVLVNNVVHGSQDTGSLQCQLRKVTRGQSDKKPTDAKIPPRHRCDRTVEQK</sequence>
<evidence type="ECO:0000313" key="2">
    <source>
        <dbReference type="EMBL" id="ANB76313.1"/>
    </source>
</evidence>
<feature type="region of interest" description="Disordered" evidence="1">
    <location>
        <begin position="30"/>
        <end position="67"/>
    </location>
</feature>
<reference evidence="2 3" key="1">
    <citation type="journal article" date="2016" name="Gene">
        <title>PacBio SMRT assembly of a complex multi-replicon genome reveals chlorocatechol degradative operon in a region of genome plasticity.</title>
        <authorList>
            <person name="Ricker N."/>
            <person name="Shen S.Y."/>
            <person name="Goordial J."/>
            <person name="Jin S."/>
            <person name="Fulthorpe R.R."/>
        </authorList>
    </citation>
    <scope>NUCLEOTIDE SEQUENCE [LARGE SCALE GENOMIC DNA]</scope>
    <source>
        <strain evidence="2 3">OLGA172</strain>
    </source>
</reference>
<protein>
    <submittedName>
        <fullName evidence="2">Uncharacterized protein</fullName>
    </submittedName>
</protein>
<name>A0A161ICP0_9BURK</name>
<dbReference type="AlphaFoldDB" id="A0A161ICP0"/>
<dbReference type="EMBL" id="CP014579">
    <property type="protein sequence ID" value="ANB76313.1"/>
    <property type="molecule type" value="Genomic_DNA"/>
</dbReference>
<evidence type="ECO:0000256" key="1">
    <source>
        <dbReference type="SAM" id="MobiDB-lite"/>
    </source>
</evidence>
<gene>
    <name evidence="2" type="ORF">AYM40_29135</name>
</gene>
<proteinExistence type="predicted"/>
<organism evidence="2 3">
    <name type="scientific">Paraburkholderia phytofirmans OLGA172</name>
    <dbReference type="NCBI Taxonomy" id="1417228"/>
    <lineage>
        <taxon>Bacteria</taxon>
        <taxon>Pseudomonadati</taxon>
        <taxon>Pseudomonadota</taxon>
        <taxon>Betaproteobacteria</taxon>
        <taxon>Burkholderiales</taxon>
        <taxon>Burkholderiaceae</taxon>
        <taxon>Paraburkholderia</taxon>
    </lineage>
</organism>
<dbReference type="KEGG" id="buz:AYM40_29135"/>
<keyword evidence="3" id="KW-1185">Reference proteome</keyword>
<evidence type="ECO:0000313" key="3">
    <source>
        <dbReference type="Proteomes" id="UP000076852"/>
    </source>
</evidence>
<dbReference type="Proteomes" id="UP000076852">
    <property type="component" value="Chromosome 2"/>
</dbReference>
<accession>A0A161ICP0</accession>